<comment type="caution">
    <text evidence="4">The sequence shown here is derived from an EMBL/GenBank/DDBJ whole genome shotgun (WGS) entry which is preliminary data.</text>
</comment>
<feature type="modified residue" description="4-aspartylphosphate" evidence="2">
    <location>
        <position position="52"/>
    </location>
</feature>
<dbReference type="GO" id="GO:0000160">
    <property type="term" value="P:phosphorelay signal transduction system"/>
    <property type="evidence" value="ECO:0007669"/>
    <property type="project" value="InterPro"/>
</dbReference>
<evidence type="ECO:0000256" key="2">
    <source>
        <dbReference type="PROSITE-ProRule" id="PRU00169"/>
    </source>
</evidence>
<dbReference type="InterPro" id="IPR050595">
    <property type="entry name" value="Bact_response_regulator"/>
</dbReference>
<name>A0A5J5ICM2_9BACT</name>
<dbReference type="SMART" id="SM00448">
    <property type="entry name" value="REC"/>
    <property type="match status" value="1"/>
</dbReference>
<dbReference type="PANTHER" id="PTHR44591:SF3">
    <property type="entry name" value="RESPONSE REGULATORY DOMAIN-CONTAINING PROTEIN"/>
    <property type="match status" value="1"/>
</dbReference>
<keyword evidence="1 2" id="KW-0597">Phosphoprotein</keyword>
<dbReference type="SUPFAM" id="SSF52172">
    <property type="entry name" value="CheY-like"/>
    <property type="match status" value="1"/>
</dbReference>
<evidence type="ECO:0000256" key="1">
    <source>
        <dbReference type="ARBA" id="ARBA00022553"/>
    </source>
</evidence>
<dbReference type="AlphaFoldDB" id="A0A5J5ICM2"/>
<organism evidence="4 5">
    <name type="scientific">Ginsengibacter hankyongi</name>
    <dbReference type="NCBI Taxonomy" id="2607284"/>
    <lineage>
        <taxon>Bacteria</taxon>
        <taxon>Pseudomonadati</taxon>
        <taxon>Bacteroidota</taxon>
        <taxon>Chitinophagia</taxon>
        <taxon>Chitinophagales</taxon>
        <taxon>Chitinophagaceae</taxon>
        <taxon>Ginsengibacter</taxon>
    </lineage>
</organism>
<reference evidence="4 5" key="1">
    <citation type="submission" date="2019-09" db="EMBL/GenBank/DDBJ databases">
        <title>Draft genome sequence of Ginsengibacter sp. BR5-29.</title>
        <authorList>
            <person name="Im W.-T."/>
        </authorList>
    </citation>
    <scope>NUCLEOTIDE SEQUENCE [LARGE SCALE GENOMIC DNA]</scope>
    <source>
        <strain evidence="4 5">BR5-29</strain>
    </source>
</reference>
<dbReference type="InterPro" id="IPR001789">
    <property type="entry name" value="Sig_transdc_resp-reg_receiver"/>
</dbReference>
<dbReference type="RefSeq" id="WP_150416889.1">
    <property type="nucleotide sequence ID" value="NZ_VYQF01000012.1"/>
</dbReference>
<dbReference type="EMBL" id="VYQF01000012">
    <property type="protein sequence ID" value="KAA9035468.1"/>
    <property type="molecule type" value="Genomic_DNA"/>
</dbReference>
<proteinExistence type="predicted"/>
<dbReference type="Pfam" id="PF00072">
    <property type="entry name" value="Response_reg"/>
    <property type="match status" value="1"/>
</dbReference>
<evidence type="ECO:0000313" key="5">
    <source>
        <dbReference type="Proteomes" id="UP000326903"/>
    </source>
</evidence>
<sequence length="129" mass="14476">MNKLLVVDDSTDLLEAMEIILSQKGYLVKTLQDCNSIFNEIRDFNPDLLILDIFLAGKDGREMCKELRKSIVNKYLCIIIFSASPKALENYASFGADDSLEKPFGINNLVDKIELVLNNCKEKPGTVSN</sequence>
<feature type="domain" description="Response regulatory" evidence="3">
    <location>
        <begin position="3"/>
        <end position="117"/>
    </location>
</feature>
<protein>
    <submittedName>
        <fullName evidence="4">Response regulator</fullName>
    </submittedName>
</protein>
<evidence type="ECO:0000259" key="3">
    <source>
        <dbReference type="PROSITE" id="PS50110"/>
    </source>
</evidence>
<dbReference type="Proteomes" id="UP000326903">
    <property type="component" value="Unassembled WGS sequence"/>
</dbReference>
<dbReference type="PANTHER" id="PTHR44591">
    <property type="entry name" value="STRESS RESPONSE REGULATOR PROTEIN 1"/>
    <property type="match status" value="1"/>
</dbReference>
<dbReference type="Gene3D" id="3.40.50.2300">
    <property type="match status" value="1"/>
</dbReference>
<keyword evidence="5" id="KW-1185">Reference proteome</keyword>
<evidence type="ECO:0000313" key="4">
    <source>
        <dbReference type="EMBL" id="KAA9035468.1"/>
    </source>
</evidence>
<dbReference type="PROSITE" id="PS50110">
    <property type="entry name" value="RESPONSE_REGULATORY"/>
    <property type="match status" value="1"/>
</dbReference>
<dbReference type="InterPro" id="IPR011006">
    <property type="entry name" value="CheY-like_superfamily"/>
</dbReference>
<accession>A0A5J5ICM2</accession>
<gene>
    <name evidence="4" type="ORF">FW778_21135</name>
</gene>